<dbReference type="SUPFAM" id="SSF51735">
    <property type="entry name" value="NAD(P)-binding Rossmann-fold domains"/>
    <property type="match status" value="1"/>
</dbReference>
<dbReference type="EMBL" id="BPFZ01000004">
    <property type="protein sequence ID" value="GIU66788.1"/>
    <property type="molecule type" value="Genomic_DNA"/>
</dbReference>
<keyword evidence="5" id="KW-1185">Reference proteome</keyword>
<reference evidence="4" key="2">
    <citation type="journal article" date="2023" name="ISME Commun">
        <title>Characterization of a bloom-associated alphaproteobacterial lineage, 'Candidatus Phycosocius': insights into freshwater algal-bacterial interactions.</title>
        <authorList>
            <person name="Tanabe Y."/>
            <person name="Yamaguchi H."/>
            <person name="Yoshida M."/>
            <person name="Kai A."/>
            <person name="Okazaki Y."/>
        </authorList>
    </citation>
    <scope>NUCLEOTIDE SEQUENCE</scope>
    <source>
        <strain evidence="4">BOTRYCO-1</strain>
    </source>
</reference>
<evidence type="ECO:0000256" key="2">
    <source>
        <dbReference type="SAM" id="Phobius"/>
    </source>
</evidence>
<accession>A0ABQ4PUY3</accession>
<evidence type="ECO:0000313" key="4">
    <source>
        <dbReference type="EMBL" id="GIU66788.1"/>
    </source>
</evidence>
<evidence type="ECO:0000313" key="5">
    <source>
        <dbReference type="Proteomes" id="UP001161064"/>
    </source>
</evidence>
<feature type="domain" description="Polysaccharide biosynthesis protein CapD-like" evidence="3">
    <location>
        <begin position="285"/>
        <end position="573"/>
    </location>
</feature>
<keyword evidence="2" id="KW-1133">Transmembrane helix</keyword>
<keyword evidence="2" id="KW-0812">Transmembrane</keyword>
<name>A0ABQ4PUY3_9PROT</name>
<comment type="caution">
    <text evidence="4">The sequence shown here is derived from an EMBL/GenBank/DDBJ whole genome shotgun (WGS) entry which is preliminary data.</text>
</comment>
<organism evidence="4 5">
    <name type="scientific">Candidatus Phycosocius spiralis</name>
    <dbReference type="NCBI Taxonomy" id="2815099"/>
    <lineage>
        <taxon>Bacteria</taxon>
        <taxon>Pseudomonadati</taxon>
        <taxon>Pseudomonadota</taxon>
        <taxon>Alphaproteobacteria</taxon>
        <taxon>Caulobacterales</taxon>
        <taxon>Caulobacterales incertae sedis</taxon>
        <taxon>Candidatus Phycosocius</taxon>
    </lineage>
</organism>
<proteinExistence type="inferred from homology"/>
<keyword evidence="2" id="KW-0472">Membrane</keyword>
<feature type="transmembrane region" description="Helical" evidence="2">
    <location>
        <begin position="77"/>
        <end position="98"/>
    </location>
</feature>
<dbReference type="Proteomes" id="UP001161064">
    <property type="component" value="Unassembled WGS sequence"/>
</dbReference>
<protein>
    <submittedName>
        <fullName evidence="4">Polysaccharide biosynthesis protein CapD</fullName>
    </submittedName>
</protein>
<reference evidence="4" key="1">
    <citation type="submission" date="2021-05" db="EMBL/GenBank/DDBJ databases">
        <authorList>
            <person name="Tanabe Y."/>
        </authorList>
    </citation>
    <scope>NUCLEOTIDE SEQUENCE</scope>
    <source>
        <strain evidence="4">BOTRYCO-1</strain>
    </source>
</reference>
<dbReference type="PANTHER" id="PTHR43318">
    <property type="entry name" value="UDP-N-ACETYLGLUCOSAMINE 4,6-DEHYDRATASE"/>
    <property type="match status" value="1"/>
</dbReference>
<sequence length="632" mass="67912">MTRHKVKLFSTGYFIDILLSMLSFWLALNIAYGLGFPTASDKGFILAVGSYGTLTAIALIGFKLNQFVWRWTSADDLVRLSQAVAASGIGTVAVLFFADPQVSVPRISPALAAVISFLMMAAARGFSRVFAGGGLGALFRAIAPNAPATIIVGPIDAITQAIQAARLSGPLPIRPIAIVSTFGTQVGKIFAGARVFGGLDALEPLVTDALSRNSEVRIALIGRDPGRQAAQVALKIAAHKGVALMRIPEGSGASLGAVHPADVLGRTRRELDLRGPRNLVRFKQVLVTGAGGTIGSEIVKQIAELGPARIVLIDSSENNLYQISSEISTLHPSIDIVPRLCDIRNAPRIQAIFEKYRPNMVVHAAANKHVPMMEGHFCEALEVNLGGTCVVADAALAVDVESFVFISTDKAVNPVNVMGAAKRVAELYVRDCSLRAKGTFHSVRFGNVLGSSGSVMPLFERQIARGGPVTITHTEMTRWFMTVEEASSLVLQAAAIGAEQRGELPSGQFVLDMGEPVRIVELAQSMIRMKGKEPWRDVAIIETGLRPGERLHEQLFHTYEQVVSTSIEGVMLANDPVDPVPNLRILIDHVLEAARKDKETAALTWLQHILPDFRRGANQVASLKRIDVAGLE</sequence>
<dbReference type="CDD" id="cd05237">
    <property type="entry name" value="UDP_invert_4-6DH_SDR_e"/>
    <property type="match status" value="1"/>
</dbReference>
<gene>
    <name evidence="4" type="ORF">PsB1_0942</name>
</gene>
<dbReference type="PANTHER" id="PTHR43318:SF1">
    <property type="entry name" value="POLYSACCHARIDE BIOSYNTHESIS PROTEIN EPSC-RELATED"/>
    <property type="match status" value="1"/>
</dbReference>
<comment type="similarity">
    <text evidence="1">Belongs to the polysaccharide synthase family.</text>
</comment>
<dbReference type="InterPro" id="IPR003869">
    <property type="entry name" value="Polysac_CapD-like"/>
</dbReference>
<feature type="transmembrane region" description="Helical" evidence="2">
    <location>
        <begin position="12"/>
        <end position="32"/>
    </location>
</feature>
<dbReference type="Gene3D" id="3.40.50.720">
    <property type="entry name" value="NAD(P)-binding Rossmann-like Domain"/>
    <property type="match status" value="1"/>
</dbReference>
<evidence type="ECO:0000259" key="3">
    <source>
        <dbReference type="Pfam" id="PF02719"/>
    </source>
</evidence>
<dbReference type="Pfam" id="PF02719">
    <property type="entry name" value="Polysacc_synt_2"/>
    <property type="match status" value="1"/>
</dbReference>
<dbReference type="RefSeq" id="WP_284359417.1">
    <property type="nucleotide sequence ID" value="NZ_BPFZ01000004.1"/>
</dbReference>
<evidence type="ECO:0000256" key="1">
    <source>
        <dbReference type="ARBA" id="ARBA00007430"/>
    </source>
</evidence>
<dbReference type="InterPro" id="IPR051203">
    <property type="entry name" value="Polysaccharide_Synthase-Rel"/>
</dbReference>
<feature type="transmembrane region" description="Helical" evidence="2">
    <location>
        <begin position="44"/>
        <end position="65"/>
    </location>
</feature>
<dbReference type="InterPro" id="IPR036291">
    <property type="entry name" value="NAD(P)-bd_dom_sf"/>
</dbReference>